<dbReference type="InterPro" id="IPR016035">
    <property type="entry name" value="Acyl_Trfase/lysoPLipase"/>
</dbReference>
<feature type="short sequence motif" description="DGA/G" evidence="4">
    <location>
        <begin position="170"/>
        <end position="172"/>
    </location>
</feature>
<dbReference type="InterPro" id="IPR037483">
    <property type="entry name" value="YjjU-like"/>
</dbReference>
<proteinExistence type="predicted"/>
<organism evidence="7 8">
    <name type="scientific">Candidatus Olsenella stercoravium</name>
    <dbReference type="NCBI Taxonomy" id="2838713"/>
    <lineage>
        <taxon>Bacteria</taxon>
        <taxon>Bacillati</taxon>
        <taxon>Actinomycetota</taxon>
        <taxon>Coriobacteriia</taxon>
        <taxon>Coriobacteriales</taxon>
        <taxon>Atopobiaceae</taxon>
        <taxon>Olsenella</taxon>
    </lineage>
</organism>
<evidence type="ECO:0000256" key="1">
    <source>
        <dbReference type="ARBA" id="ARBA00022801"/>
    </source>
</evidence>
<dbReference type="Pfam" id="PF19890">
    <property type="entry name" value="DUF6363"/>
    <property type="match status" value="1"/>
</dbReference>
<protein>
    <submittedName>
        <fullName evidence="7">Patatin family protein</fullName>
    </submittedName>
</protein>
<dbReference type="GO" id="GO:0016042">
    <property type="term" value="P:lipid catabolic process"/>
    <property type="evidence" value="ECO:0007669"/>
    <property type="project" value="UniProtKB-UniRule"/>
</dbReference>
<evidence type="ECO:0000256" key="3">
    <source>
        <dbReference type="ARBA" id="ARBA00023098"/>
    </source>
</evidence>
<feature type="region of interest" description="Disordered" evidence="5">
    <location>
        <begin position="298"/>
        <end position="318"/>
    </location>
</feature>
<reference evidence="7" key="2">
    <citation type="submission" date="2021-04" db="EMBL/GenBank/DDBJ databases">
        <authorList>
            <person name="Gilroy R."/>
        </authorList>
    </citation>
    <scope>NUCLEOTIDE SEQUENCE</scope>
    <source>
        <strain evidence="7">ChiHecolR3B27-1887</strain>
    </source>
</reference>
<dbReference type="InterPro" id="IPR002641">
    <property type="entry name" value="PNPLA_dom"/>
</dbReference>
<evidence type="ECO:0000313" key="8">
    <source>
        <dbReference type="Proteomes" id="UP000824029"/>
    </source>
</evidence>
<dbReference type="CDD" id="cd07208">
    <property type="entry name" value="Pat_hypo_Ecoli_yjju_like"/>
    <property type="match status" value="1"/>
</dbReference>
<feature type="domain" description="PNPLA" evidence="6">
    <location>
        <begin position="13"/>
        <end position="185"/>
    </location>
</feature>
<dbReference type="InterPro" id="IPR045943">
    <property type="entry name" value="DUF6363"/>
</dbReference>
<name>A0A9D2DKI5_9ACTN</name>
<comment type="caution">
    <text evidence="7">The sequence shown here is derived from an EMBL/GenBank/DDBJ whole genome shotgun (WGS) entry which is preliminary data.</text>
</comment>
<keyword evidence="3 4" id="KW-0443">Lipid metabolism</keyword>
<dbReference type="Pfam" id="PF01734">
    <property type="entry name" value="Patatin"/>
    <property type="match status" value="1"/>
</dbReference>
<comment type="caution">
    <text evidence="4">Lacks conserved residue(s) required for the propagation of feature annotation.</text>
</comment>
<dbReference type="PROSITE" id="PS51635">
    <property type="entry name" value="PNPLA"/>
    <property type="match status" value="1"/>
</dbReference>
<evidence type="ECO:0000256" key="4">
    <source>
        <dbReference type="PROSITE-ProRule" id="PRU01161"/>
    </source>
</evidence>
<feature type="short sequence motif" description="GXSXG" evidence="4">
    <location>
        <begin position="44"/>
        <end position="48"/>
    </location>
</feature>
<dbReference type="Gene3D" id="3.40.1090.10">
    <property type="entry name" value="Cytosolic phospholipase A2 catalytic domain"/>
    <property type="match status" value="2"/>
</dbReference>
<evidence type="ECO:0000313" key="7">
    <source>
        <dbReference type="EMBL" id="HIZ18693.1"/>
    </source>
</evidence>
<reference evidence="7" key="1">
    <citation type="journal article" date="2021" name="PeerJ">
        <title>Extensive microbial diversity within the chicken gut microbiome revealed by metagenomics and culture.</title>
        <authorList>
            <person name="Gilroy R."/>
            <person name="Ravi A."/>
            <person name="Getino M."/>
            <person name="Pursley I."/>
            <person name="Horton D.L."/>
            <person name="Alikhan N.F."/>
            <person name="Baker D."/>
            <person name="Gharbi K."/>
            <person name="Hall N."/>
            <person name="Watson M."/>
            <person name="Adriaenssens E.M."/>
            <person name="Foster-Nyarko E."/>
            <person name="Jarju S."/>
            <person name="Secka A."/>
            <person name="Antonio M."/>
            <person name="Oren A."/>
            <person name="Chaudhuri R.R."/>
            <person name="La Ragione R."/>
            <person name="Hildebrand F."/>
            <person name="Pallen M.J."/>
        </authorList>
    </citation>
    <scope>NUCLEOTIDE SEQUENCE</scope>
    <source>
        <strain evidence="7">ChiHecolR3B27-1887</strain>
    </source>
</reference>
<dbReference type="EMBL" id="DXBZ01000120">
    <property type="protein sequence ID" value="HIZ18693.1"/>
    <property type="molecule type" value="Genomic_DNA"/>
</dbReference>
<dbReference type="GO" id="GO:0016787">
    <property type="term" value="F:hydrolase activity"/>
    <property type="evidence" value="ECO:0007669"/>
    <property type="project" value="UniProtKB-UniRule"/>
</dbReference>
<dbReference type="SUPFAM" id="SSF52151">
    <property type="entry name" value="FabD/lysophospholipase-like"/>
    <property type="match status" value="1"/>
</dbReference>
<evidence type="ECO:0000256" key="5">
    <source>
        <dbReference type="SAM" id="MobiDB-lite"/>
    </source>
</evidence>
<feature type="active site" description="Nucleophile" evidence="4">
    <location>
        <position position="46"/>
    </location>
</feature>
<sequence length="318" mass="35049">METLESNVFDCALVFEGGGYRAAYTCAFANVLLEQGIYFDYVCGLSAGASNSVNYLSRDRRRVREAFMTSGPARSHVGLRSLLRGKGYFDADALYEGALRDGTLVFDWETFSANPARLRIQAFERDTGRTVRFGKDDMPDAMHMMDLIRASSTLPGMMKPLEVNGRVLLDGGLGAGAGIPVGMAEDDGFERFVFVATRPRGYRKQEPGARDAQMFKAVAKDHPYLRKALLTRWERYNAALEHVEELAAEGRALILYPDEMPVSNTTVNPGKLAAAYDAGHAQYLREMPRVREFLFGSATAGPQPADPDEGTGYITLGR</sequence>
<feature type="active site" description="Proton acceptor" evidence="4">
    <location>
        <position position="170"/>
    </location>
</feature>
<dbReference type="InterPro" id="IPR050301">
    <property type="entry name" value="NTE"/>
</dbReference>
<keyword evidence="2 4" id="KW-0442">Lipid degradation</keyword>
<gene>
    <name evidence="7" type="ORF">IAA22_06260</name>
</gene>
<dbReference type="Proteomes" id="UP000824029">
    <property type="component" value="Unassembled WGS sequence"/>
</dbReference>
<evidence type="ECO:0000259" key="6">
    <source>
        <dbReference type="PROSITE" id="PS51635"/>
    </source>
</evidence>
<accession>A0A9D2DKI5</accession>
<keyword evidence="1 4" id="KW-0378">Hydrolase</keyword>
<dbReference type="PANTHER" id="PTHR14226">
    <property type="entry name" value="NEUROPATHY TARGET ESTERASE/SWISS CHEESE D.MELANOGASTER"/>
    <property type="match status" value="1"/>
</dbReference>
<dbReference type="PANTHER" id="PTHR14226:SF25">
    <property type="entry name" value="PHOSPHOESTERASE"/>
    <property type="match status" value="1"/>
</dbReference>
<evidence type="ECO:0000256" key="2">
    <source>
        <dbReference type="ARBA" id="ARBA00022963"/>
    </source>
</evidence>
<dbReference type="AlphaFoldDB" id="A0A9D2DKI5"/>